<dbReference type="EMBL" id="JAVFCB010000001">
    <property type="protein sequence ID" value="MDQ4212448.1"/>
    <property type="molecule type" value="Genomic_DNA"/>
</dbReference>
<evidence type="ECO:0000256" key="4">
    <source>
        <dbReference type="SAM" id="SignalP"/>
    </source>
</evidence>
<accession>A0ABU0XCW4</accession>
<keyword evidence="3 4" id="KW-0732">Signal</keyword>
<evidence type="ECO:0000256" key="3">
    <source>
        <dbReference type="ARBA" id="ARBA00022729"/>
    </source>
</evidence>
<evidence type="ECO:0000256" key="2">
    <source>
        <dbReference type="ARBA" id="ARBA00010742"/>
    </source>
</evidence>
<evidence type="ECO:0000313" key="5">
    <source>
        <dbReference type="EMBL" id="MDQ4212448.1"/>
    </source>
</evidence>
<comment type="subcellular location">
    <subcellularLocation>
        <location evidence="1">Periplasm</location>
    </subcellularLocation>
</comment>
<comment type="similarity">
    <text evidence="2">Belongs to the bacterial solute-binding protein SsuA/TauA family.</text>
</comment>
<dbReference type="Pfam" id="PF13379">
    <property type="entry name" value="NMT1_2"/>
    <property type="match status" value="1"/>
</dbReference>
<dbReference type="SUPFAM" id="SSF53850">
    <property type="entry name" value="Periplasmic binding protein-like II"/>
    <property type="match status" value="1"/>
</dbReference>
<comment type="caution">
    <text evidence="5">The sequence shown here is derived from an EMBL/GenBank/DDBJ whole genome shotgun (WGS) entry which is preliminary data.</text>
</comment>
<organism evidence="5 6">
    <name type="scientific">Microbacterium capsulatum</name>
    <dbReference type="NCBI Taxonomy" id="3041921"/>
    <lineage>
        <taxon>Bacteria</taxon>
        <taxon>Bacillati</taxon>
        <taxon>Actinomycetota</taxon>
        <taxon>Actinomycetes</taxon>
        <taxon>Micrococcales</taxon>
        <taxon>Microbacteriaceae</taxon>
        <taxon>Microbacterium</taxon>
    </lineage>
</organism>
<dbReference type="PROSITE" id="PS51257">
    <property type="entry name" value="PROKAR_LIPOPROTEIN"/>
    <property type="match status" value="1"/>
</dbReference>
<dbReference type="Proteomes" id="UP001230289">
    <property type="component" value="Unassembled WGS sequence"/>
</dbReference>
<dbReference type="PANTHER" id="PTHR30024">
    <property type="entry name" value="ALIPHATIC SULFONATES-BINDING PROTEIN-RELATED"/>
    <property type="match status" value="1"/>
</dbReference>
<feature type="chain" id="PRO_5045842540" evidence="4">
    <location>
        <begin position="25"/>
        <end position="350"/>
    </location>
</feature>
<keyword evidence="6" id="KW-1185">Reference proteome</keyword>
<evidence type="ECO:0000256" key="1">
    <source>
        <dbReference type="ARBA" id="ARBA00004418"/>
    </source>
</evidence>
<feature type="signal peptide" evidence="4">
    <location>
        <begin position="1"/>
        <end position="24"/>
    </location>
</feature>
<dbReference type="PANTHER" id="PTHR30024:SF47">
    <property type="entry name" value="TAURINE-BINDING PERIPLASMIC PROTEIN"/>
    <property type="match status" value="1"/>
</dbReference>
<dbReference type="RefSeq" id="WP_308487387.1">
    <property type="nucleotide sequence ID" value="NZ_JAVFCB010000001.1"/>
</dbReference>
<proteinExistence type="inferred from homology"/>
<dbReference type="Gene3D" id="3.40.190.10">
    <property type="entry name" value="Periplasmic binding protein-like II"/>
    <property type="match status" value="2"/>
</dbReference>
<gene>
    <name evidence="5" type="ORF">RBR11_00780</name>
</gene>
<evidence type="ECO:0000313" key="6">
    <source>
        <dbReference type="Proteomes" id="UP001230289"/>
    </source>
</evidence>
<sequence>MKTSRIAVAGIVALALGASLAGCANNVAGGTEKVHNAGDAKGASVSIMVGGLNKQIYLPFMLAEKLGYYQESGLNVQVNDEPSGASAKSSLAAGQVDGAGGFYQNAIDLQAKGKDAVAVISMLQASGEAEVCRADLKGRITGAEDFAGRNLGITDPGSATDFMTQYLTTHAGVDPASTHRIGVQAGTTFIAALDQKNIDCGMTTEPTVSNVVSSGKAFILYDGRTVEGTKAMFGGSYPTTSLYMMRDYVDKNKDTVQKLVNAYVKTLKWIDAHSAAEITAKLPEDYYKAVGKDAYIKALDESKGMFNPTGLMPEGGPEQVFQVLQTNPDIAGKKVALERTFTNEFVKNAK</sequence>
<name>A0ABU0XCW4_9MICO</name>
<reference evidence="5 6" key="1">
    <citation type="submission" date="2023-08" db="EMBL/GenBank/DDBJ databases">
        <title>Microbacterium sp. nov., isolated from a waste landfill.</title>
        <authorList>
            <person name="Wen W."/>
        </authorList>
    </citation>
    <scope>NUCLEOTIDE SEQUENCE [LARGE SCALE GENOMIC DNA]</scope>
    <source>
        <strain evidence="5 6">ASV81</strain>
    </source>
</reference>
<protein>
    <submittedName>
        <fullName evidence="5">ABC transporter substrate-binding protein</fullName>
    </submittedName>
</protein>